<evidence type="ECO:0000256" key="11">
    <source>
        <dbReference type="SAM" id="SignalP"/>
    </source>
</evidence>
<keyword evidence="3" id="KW-1134">Transmembrane beta strand</keyword>
<evidence type="ECO:0000259" key="12">
    <source>
        <dbReference type="PROSITE" id="PS51123"/>
    </source>
</evidence>
<dbReference type="Pfam" id="PF13505">
    <property type="entry name" value="OMP_b-brl"/>
    <property type="match status" value="1"/>
</dbReference>
<dbReference type="RefSeq" id="WP_214184923.1">
    <property type="nucleotide sequence ID" value="NZ_BSDS01000002.1"/>
</dbReference>
<dbReference type="AlphaFoldDB" id="A0A9W6LEY9"/>
<feature type="domain" description="OmpA-like" evidence="12">
    <location>
        <begin position="337"/>
        <end position="455"/>
    </location>
</feature>
<feature type="domain" description="OmpA-like" evidence="12">
    <location>
        <begin position="211"/>
        <end position="329"/>
    </location>
</feature>
<dbReference type="PANTHER" id="PTHR30329">
    <property type="entry name" value="STATOR ELEMENT OF FLAGELLAR MOTOR COMPLEX"/>
    <property type="match status" value="1"/>
</dbReference>
<evidence type="ECO:0000256" key="7">
    <source>
        <dbReference type="ARBA" id="ARBA00023114"/>
    </source>
</evidence>
<evidence type="ECO:0000313" key="13">
    <source>
        <dbReference type="EMBL" id="GLI40109.1"/>
    </source>
</evidence>
<accession>A0A9W6LEY9</accession>
<dbReference type="CDD" id="cd07185">
    <property type="entry name" value="OmpA_C-like"/>
    <property type="match status" value="2"/>
</dbReference>
<organism evidence="13 14">
    <name type="scientific">Geobacter hydrogenophilus</name>
    <dbReference type="NCBI Taxonomy" id="40983"/>
    <lineage>
        <taxon>Bacteria</taxon>
        <taxon>Pseudomonadati</taxon>
        <taxon>Thermodesulfobacteriota</taxon>
        <taxon>Desulfuromonadia</taxon>
        <taxon>Geobacterales</taxon>
        <taxon>Geobacteraceae</taxon>
        <taxon>Geobacter</taxon>
    </lineage>
</organism>
<dbReference type="Pfam" id="PF00691">
    <property type="entry name" value="OmpA"/>
    <property type="match status" value="2"/>
</dbReference>
<evidence type="ECO:0000313" key="14">
    <source>
        <dbReference type="Proteomes" id="UP001144352"/>
    </source>
</evidence>
<evidence type="ECO:0000256" key="1">
    <source>
        <dbReference type="ARBA" id="ARBA00004571"/>
    </source>
</evidence>
<dbReference type="InterPro" id="IPR050330">
    <property type="entry name" value="Bact_OuterMem_StrucFunc"/>
</dbReference>
<evidence type="ECO:0000256" key="6">
    <source>
        <dbReference type="ARBA" id="ARBA00023065"/>
    </source>
</evidence>
<dbReference type="PANTHER" id="PTHR30329:SF21">
    <property type="entry name" value="LIPOPROTEIN YIAD-RELATED"/>
    <property type="match status" value="1"/>
</dbReference>
<dbReference type="Gene3D" id="3.30.1330.60">
    <property type="entry name" value="OmpA-like domain"/>
    <property type="match status" value="2"/>
</dbReference>
<proteinExistence type="predicted"/>
<dbReference type="InterPro" id="IPR006664">
    <property type="entry name" value="OMP_bac"/>
</dbReference>
<keyword evidence="14" id="KW-1185">Reference proteome</keyword>
<protein>
    <submittedName>
        <fullName evidence="13">Membrane protein</fullName>
    </submittedName>
</protein>
<evidence type="ECO:0000256" key="9">
    <source>
        <dbReference type="ARBA" id="ARBA00023237"/>
    </source>
</evidence>
<evidence type="ECO:0000256" key="4">
    <source>
        <dbReference type="ARBA" id="ARBA00022692"/>
    </source>
</evidence>
<comment type="subcellular location">
    <subcellularLocation>
        <location evidence="1">Cell outer membrane</location>
        <topology evidence="1">Multi-pass membrane protein</topology>
    </subcellularLocation>
</comment>
<dbReference type="EMBL" id="BSDS01000002">
    <property type="protein sequence ID" value="GLI40109.1"/>
    <property type="molecule type" value="Genomic_DNA"/>
</dbReference>
<dbReference type="SUPFAM" id="SSF56925">
    <property type="entry name" value="OMPA-like"/>
    <property type="match status" value="1"/>
</dbReference>
<keyword evidence="2" id="KW-0813">Transport</keyword>
<evidence type="ECO:0000256" key="8">
    <source>
        <dbReference type="ARBA" id="ARBA00023136"/>
    </source>
</evidence>
<reference evidence="13" key="1">
    <citation type="submission" date="2022-12" db="EMBL/GenBank/DDBJ databases">
        <title>Reference genome sequencing for broad-spectrum identification of bacterial and archaeal isolates by mass spectrometry.</title>
        <authorList>
            <person name="Sekiguchi Y."/>
            <person name="Tourlousse D.M."/>
        </authorList>
    </citation>
    <scope>NUCLEOTIDE SEQUENCE</scope>
    <source>
        <strain evidence="13">H2</strain>
    </source>
</reference>
<dbReference type="GO" id="GO:0006811">
    <property type="term" value="P:monoatomic ion transport"/>
    <property type="evidence" value="ECO:0007669"/>
    <property type="project" value="UniProtKB-KW"/>
</dbReference>
<dbReference type="InterPro" id="IPR006690">
    <property type="entry name" value="OMPA-like_CS"/>
</dbReference>
<evidence type="ECO:0000256" key="3">
    <source>
        <dbReference type="ARBA" id="ARBA00022452"/>
    </source>
</evidence>
<dbReference type="PROSITE" id="PS51123">
    <property type="entry name" value="OMPA_2"/>
    <property type="match status" value="2"/>
</dbReference>
<dbReference type="InterPro" id="IPR006665">
    <property type="entry name" value="OmpA-like"/>
</dbReference>
<dbReference type="Gene3D" id="2.40.160.20">
    <property type="match status" value="1"/>
</dbReference>
<gene>
    <name evidence="13" type="ORF">GHYDROH2_36100</name>
</gene>
<dbReference type="PROSITE" id="PS01068">
    <property type="entry name" value="OMPA_1"/>
    <property type="match status" value="2"/>
</dbReference>
<dbReference type="InterPro" id="IPR027385">
    <property type="entry name" value="Beta-barrel_OMP"/>
</dbReference>
<keyword evidence="5 11" id="KW-0732">Signal</keyword>
<dbReference type="GO" id="GO:0009279">
    <property type="term" value="C:cell outer membrane"/>
    <property type="evidence" value="ECO:0007669"/>
    <property type="project" value="UniProtKB-SubCell"/>
</dbReference>
<keyword evidence="8 10" id="KW-0472">Membrane</keyword>
<keyword evidence="4" id="KW-0812">Transmembrane</keyword>
<evidence type="ECO:0000256" key="5">
    <source>
        <dbReference type="ARBA" id="ARBA00022729"/>
    </source>
</evidence>
<name>A0A9W6LEY9_9BACT</name>
<keyword evidence="7" id="KW-0626">Porin</keyword>
<feature type="chain" id="PRO_5040954207" evidence="11">
    <location>
        <begin position="23"/>
        <end position="458"/>
    </location>
</feature>
<evidence type="ECO:0000256" key="2">
    <source>
        <dbReference type="ARBA" id="ARBA00022448"/>
    </source>
</evidence>
<dbReference type="InterPro" id="IPR036737">
    <property type="entry name" value="OmpA-like_sf"/>
</dbReference>
<dbReference type="InterPro" id="IPR011250">
    <property type="entry name" value="OMP/PagP_B-barrel"/>
</dbReference>
<evidence type="ECO:0000256" key="10">
    <source>
        <dbReference type="PROSITE-ProRule" id="PRU00473"/>
    </source>
</evidence>
<sequence>MKRLLAAGCALLALALATTAMAEVKPGSFAITPYVGGYTFDGEQHIKTGPTFGIRGGYNFTRNCGLEGVFGYTPTEQTKRESDVDVMTYRLEGLYHFMPEKDLVPFLAVGGGGITIDSEGAGVKSRTDGIVTAGGGLKYFINEALAVRTDGRYILDLSRTLSNWEYTVGLSFLFGGETKAVAPVVPAAVAPAEAAPAPEAPPEVMAAEPRPNLMKYCIDLKIEFDIDKADIRPQYKDEVKRVADYMKQYPNTTTVIEGYTDDVGSDDYNMKLSQRRAEAVVNSLVDDFGIDRSRLSAKGYGKTQPLTSNATEAGKQKNRRIQAVIDCALEDPKVIAKLPDRLCVSLNIQFDTDKYNIKPQYHDEIAKVGEFMKQNPTTTAVIEGHTDRVGSYDYNMKLSQRRAESVVNYLADKFGIERSRLSAKGYGYTRPIGYNSDPKGRAMNRRINAIIDCVLQQK</sequence>
<dbReference type="GO" id="GO:0015288">
    <property type="term" value="F:porin activity"/>
    <property type="evidence" value="ECO:0007669"/>
    <property type="project" value="UniProtKB-KW"/>
</dbReference>
<dbReference type="Proteomes" id="UP001144352">
    <property type="component" value="Unassembled WGS sequence"/>
</dbReference>
<dbReference type="SUPFAM" id="SSF103088">
    <property type="entry name" value="OmpA-like"/>
    <property type="match status" value="2"/>
</dbReference>
<keyword evidence="9" id="KW-0998">Cell outer membrane</keyword>
<comment type="caution">
    <text evidence="13">The sequence shown here is derived from an EMBL/GenBank/DDBJ whole genome shotgun (WGS) entry which is preliminary data.</text>
</comment>
<dbReference type="GO" id="GO:0046930">
    <property type="term" value="C:pore complex"/>
    <property type="evidence" value="ECO:0007669"/>
    <property type="project" value="UniProtKB-KW"/>
</dbReference>
<keyword evidence="6" id="KW-0406">Ion transport</keyword>
<dbReference type="PRINTS" id="PR01021">
    <property type="entry name" value="OMPADOMAIN"/>
</dbReference>
<feature type="signal peptide" evidence="11">
    <location>
        <begin position="1"/>
        <end position="22"/>
    </location>
</feature>